<protein>
    <recommendedName>
        <fullName evidence="3">Alpha/beta hydrolase</fullName>
    </recommendedName>
</protein>
<dbReference type="AlphaFoldDB" id="A0A7Y7ISR4"/>
<evidence type="ECO:0008006" key="3">
    <source>
        <dbReference type="Google" id="ProtNLM"/>
    </source>
</evidence>
<proteinExistence type="predicted"/>
<dbReference type="Gene3D" id="3.40.50.1820">
    <property type="entry name" value="alpha/beta hydrolase"/>
    <property type="match status" value="1"/>
</dbReference>
<dbReference type="EMBL" id="JABXXP010000001">
    <property type="protein sequence ID" value="NVN09620.1"/>
    <property type="molecule type" value="Genomic_DNA"/>
</dbReference>
<evidence type="ECO:0000313" key="1">
    <source>
        <dbReference type="EMBL" id="NVN09620.1"/>
    </source>
</evidence>
<name>A0A7Y7ISR4_9PROT</name>
<dbReference type="Proteomes" id="UP000534870">
    <property type="component" value="Unassembled WGS sequence"/>
</dbReference>
<reference evidence="1 2" key="1">
    <citation type="submission" date="2020-06" db="EMBL/GenBank/DDBJ databases">
        <title>Description of novel acetic acid bacteria.</title>
        <authorList>
            <person name="Sombolestani A."/>
        </authorList>
    </citation>
    <scope>NUCLEOTIDE SEQUENCE [LARGE SCALE GENOMIC DNA]</scope>
    <source>
        <strain evidence="1 2">LMG 31431</strain>
    </source>
</reference>
<dbReference type="InterPro" id="IPR029058">
    <property type="entry name" value="AB_hydrolase_fold"/>
</dbReference>
<dbReference type="SUPFAM" id="SSF53474">
    <property type="entry name" value="alpha/beta-Hydrolases"/>
    <property type="match status" value="1"/>
</dbReference>
<comment type="caution">
    <text evidence="1">The sequence shown here is derived from an EMBL/GenBank/DDBJ whole genome shotgun (WGS) entry which is preliminary data.</text>
</comment>
<evidence type="ECO:0000313" key="2">
    <source>
        <dbReference type="Proteomes" id="UP000534870"/>
    </source>
</evidence>
<sequence>MADAPVLLPLPDANGHIHTMMQFCRRICPGAPILAPRLDRLHAGGEPRPDATTDVWADHIAALIVRAVSDHGLALVPIVSVGHRDSADLGMCLTLRHGALLGASIMLSPSTHPAPAGHHVCDGLHVLLALPATEQEHGKVGWQIRNAMLKAGADVICETIPRRHILGPLEAAVARVFIAALFGDNRSKHDPNRQSMSL</sequence>
<accession>A0A7Y7ISR4</accession>
<organism evidence="1 2">
    <name type="scientific">Nguyenibacter vanlangensis</name>
    <dbReference type="NCBI Taxonomy" id="1216886"/>
    <lineage>
        <taxon>Bacteria</taxon>
        <taxon>Pseudomonadati</taxon>
        <taxon>Pseudomonadota</taxon>
        <taxon>Alphaproteobacteria</taxon>
        <taxon>Acetobacterales</taxon>
        <taxon>Acetobacteraceae</taxon>
        <taxon>Nguyenibacter</taxon>
    </lineage>
</organism>
<gene>
    <name evidence="1" type="ORF">HUK84_00355</name>
</gene>